<dbReference type="CDD" id="cd05288">
    <property type="entry name" value="PGDH"/>
    <property type="match status" value="1"/>
</dbReference>
<feature type="domain" description="Enoyl reductase (ER)" evidence="5">
    <location>
        <begin position="21"/>
        <end position="345"/>
    </location>
</feature>
<protein>
    <recommendedName>
        <fullName evidence="2">Dehydrogenase FUB6</fullName>
    </recommendedName>
    <alternativeName>
        <fullName evidence="3">Fusaric acid biosynthesis protein 6</fullName>
    </alternativeName>
</protein>
<dbReference type="InterPro" id="IPR013149">
    <property type="entry name" value="ADH-like_C"/>
</dbReference>
<evidence type="ECO:0000256" key="4">
    <source>
        <dbReference type="SAM" id="MobiDB-lite"/>
    </source>
</evidence>
<evidence type="ECO:0000256" key="2">
    <source>
        <dbReference type="ARBA" id="ARBA00069006"/>
    </source>
</evidence>
<dbReference type="Gene3D" id="3.90.180.10">
    <property type="entry name" value="Medium-chain alcohol dehydrogenases, catalytic domain"/>
    <property type="match status" value="1"/>
</dbReference>
<dbReference type="InterPro" id="IPR011032">
    <property type="entry name" value="GroES-like_sf"/>
</dbReference>
<organism evidence="6 7">
    <name type="scientific">Anthostomella pinea</name>
    <dbReference type="NCBI Taxonomy" id="933095"/>
    <lineage>
        <taxon>Eukaryota</taxon>
        <taxon>Fungi</taxon>
        <taxon>Dikarya</taxon>
        <taxon>Ascomycota</taxon>
        <taxon>Pezizomycotina</taxon>
        <taxon>Sordariomycetes</taxon>
        <taxon>Xylariomycetidae</taxon>
        <taxon>Xylariales</taxon>
        <taxon>Xylariaceae</taxon>
        <taxon>Anthostomella</taxon>
    </lineage>
</organism>
<dbReference type="GO" id="GO:0016628">
    <property type="term" value="F:oxidoreductase activity, acting on the CH-CH group of donors, NAD or NADP as acceptor"/>
    <property type="evidence" value="ECO:0007669"/>
    <property type="project" value="InterPro"/>
</dbReference>
<dbReference type="Pfam" id="PF00107">
    <property type="entry name" value="ADH_zinc_N"/>
    <property type="match status" value="1"/>
</dbReference>
<feature type="region of interest" description="Disordered" evidence="4">
    <location>
        <begin position="1"/>
        <end position="23"/>
    </location>
</feature>
<dbReference type="InterPro" id="IPR020843">
    <property type="entry name" value="ER"/>
</dbReference>
<dbReference type="Proteomes" id="UP001295740">
    <property type="component" value="Unassembled WGS sequence"/>
</dbReference>
<dbReference type="PANTHER" id="PTHR43205:SF19">
    <property type="entry name" value="ENOYL REDUCTASE (ER) DOMAIN-CONTAINING PROTEIN"/>
    <property type="match status" value="1"/>
</dbReference>
<evidence type="ECO:0000256" key="1">
    <source>
        <dbReference type="ARBA" id="ARBA00023002"/>
    </source>
</evidence>
<dbReference type="InterPro" id="IPR036291">
    <property type="entry name" value="NAD(P)-bd_dom_sf"/>
</dbReference>
<accession>A0AAI8VXJ9</accession>
<gene>
    <name evidence="6" type="ORF">KHLLAP_LOCUS13407</name>
</gene>
<dbReference type="SUPFAM" id="SSF50129">
    <property type="entry name" value="GroES-like"/>
    <property type="match status" value="1"/>
</dbReference>
<name>A0AAI8VXJ9_9PEZI</name>
<keyword evidence="1" id="KW-0560">Oxidoreductase</keyword>
<dbReference type="InterPro" id="IPR041694">
    <property type="entry name" value="ADH_N_2"/>
</dbReference>
<dbReference type="FunFam" id="3.40.50.720:FF:000121">
    <property type="entry name" value="Prostaglandin reductase 2"/>
    <property type="match status" value="1"/>
</dbReference>
<dbReference type="InterPro" id="IPR045010">
    <property type="entry name" value="MDR_fam"/>
</dbReference>
<dbReference type="SMART" id="SM00829">
    <property type="entry name" value="PKS_ER"/>
    <property type="match status" value="1"/>
</dbReference>
<proteinExistence type="predicted"/>
<keyword evidence="7" id="KW-1185">Reference proteome</keyword>
<sequence>MVKSRQWLLAKKPTDMPQLDGPDATFKLTEKDLPEPKDGEIVVKAVYLSNDPAQRGWISPDINPERLYVPPVKEGTPMHARAISEVIESKSSSFKKGDWVFSSTGWSEYGVVPASSCQPAPELPGGMSRTHYLGALGGTGMTAWFGLTAVAQITKDDVVVISGAAGATGSMCVQIAKNIIGCKKVIGIAGTDEKCKWVESLGADTCLNYKKSSFADDLTKATPEFATVYFDNVGGEILDLMLTRMAKHGRVAACGAISNYNSSKERATGLKNWFEIISMRIQVRGFIVLDFMDKVPEAREVFTKALQEGKLKVEGSEHIVECGFEDVPKTWMHLFDGTNQGKLITKLQ</sequence>
<reference evidence="6" key="1">
    <citation type="submission" date="2023-10" db="EMBL/GenBank/DDBJ databases">
        <authorList>
            <person name="Hackl T."/>
        </authorList>
    </citation>
    <scope>NUCLEOTIDE SEQUENCE</scope>
</reference>
<dbReference type="PANTHER" id="PTHR43205">
    <property type="entry name" value="PROSTAGLANDIN REDUCTASE"/>
    <property type="match status" value="1"/>
</dbReference>
<evidence type="ECO:0000259" key="5">
    <source>
        <dbReference type="SMART" id="SM00829"/>
    </source>
</evidence>
<dbReference type="Gene3D" id="3.40.50.720">
    <property type="entry name" value="NAD(P)-binding Rossmann-like Domain"/>
    <property type="match status" value="1"/>
</dbReference>
<dbReference type="EMBL" id="CAUWAG010000020">
    <property type="protein sequence ID" value="CAJ2512939.1"/>
    <property type="molecule type" value="Genomic_DNA"/>
</dbReference>
<dbReference type="Pfam" id="PF16884">
    <property type="entry name" value="ADH_N_2"/>
    <property type="match status" value="1"/>
</dbReference>
<dbReference type="AlphaFoldDB" id="A0AAI8VXJ9"/>
<comment type="caution">
    <text evidence="6">The sequence shown here is derived from an EMBL/GenBank/DDBJ whole genome shotgun (WGS) entry which is preliminary data.</text>
</comment>
<dbReference type="SUPFAM" id="SSF51735">
    <property type="entry name" value="NAD(P)-binding Rossmann-fold domains"/>
    <property type="match status" value="1"/>
</dbReference>
<evidence type="ECO:0000313" key="6">
    <source>
        <dbReference type="EMBL" id="CAJ2512939.1"/>
    </source>
</evidence>
<evidence type="ECO:0000256" key="3">
    <source>
        <dbReference type="ARBA" id="ARBA00083301"/>
    </source>
</evidence>
<evidence type="ECO:0000313" key="7">
    <source>
        <dbReference type="Proteomes" id="UP001295740"/>
    </source>
</evidence>